<dbReference type="Gene3D" id="3.40.1410.10">
    <property type="entry name" value="Chorismate lyase-like"/>
    <property type="match status" value="1"/>
</dbReference>
<evidence type="ECO:0000313" key="7">
    <source>
        <dbReference type="Proteomes" id="UP001293718"/>
    </source>
</evidence>
<evidence type="ECO:0000256" key="1">
    <source>
        <dbReference type="ARBA" id="ARBA00022490"/>
    </source>
</evidence>
<gene>
    <name evidence="5" type="primary">ubiC</name>
    <name evidence="6" type="ORF">SM757_16300</name>
</gene>
<comment type="caution">
    <text evidence="5">Lacks conserved residue(s) required for the propagation of feature annotation.</text>
</comment>
<keyword evidence="3 5" id="KW-0456">Lyase</keyword>
<sequence>MSLALGRWQRAPGSLTARLKQLGKHFEVQTLRQRVAPLLREERRELGVGRFLVREVILLVDGQPLVWARSVAPARSLAGPWRALGGLGTRPLGQLLFDDARVARSPLKPHRWCRGGEGHGRVRRDWQAFTGGHWGGAVVAGRSSVFVRHGVKLRVYEAFAPSLPACRRGR</sequence>
<accession>A0ABU5IGL6</accession>
<dbReference type="HAMAP" id="MF_01632">
    <property type="entry name" value="UbiC"/>
    <property type="match status" value="1"/>
</dbReference>
<dbReference type="InterPro" id="IPR028978">
    <property type="entry name" value="Chorismate_lyase_/UTRA_dom_sf"/>
</dbReference>
<organism evidence="6 7">
    <name type="scientific">Azohydromonas lata</name>
    <dbReference type="NCBI Taxonomy" id="45677"/>
    <lineage>
        <taxon>Bacteria</taxon>
        <taxon>Pseudomonadati</taxon>
        <taxon>Pseudomonadota</taxon>
        <taxon>Betaproteobacteria</taxon>
        <taxon>Burkholderiales</taxon>
        <taxon>Sphaerotilaceae</taxon>
        <taxon>Azohydromonas</taxon>
    </lineage>
</organism>
<comment type="subcellular location">
    <subcellularLocation>
        <location evidence="5">Cytoplasm</location>
    </subcellularLocation>
</comment>
<proteinExistence type="inferred from homology"/>
<keyword evidence="7" id="KW-1185">Reference proteome</keyword>
<dbReference type="EC" id="4.1.3.40" evidence="5"/>
<evidence type="ECO:0000313" key="6">
    <source>
        <dbReference type="EMBL" id="MDZ5458137.1"/>
    </source>
</evidence>
<dbReference type="Proteomes" id="UP001293718">
    <property type="component" value="Unassembled WGS sequence"/>
</dbReference>
<evidence type="ECO:0000256" key="2">
    <source>
        <dbReference type="ARBA" id="ARBA00022688"/>
    </source>
</evidence>
<dbReference type="SUPFAM" id="SSF64288">
    <property type="entry name" value="Chorismate lyase-like"/>
    <property type="match status" value="1"/>
</dbReference>
<evidence type="ECO:0000256" key="4">
    <source>
        <dbReference type="ARBA" id="ARBA00023317"/>
    </source>
</evidence>
<evidence type="ECO:0000256" key="5">
    <source>
        <dbReference type="HAMAP-Rule" id="MF_01632"/>
    </source>
</evidence>
<dbReference type="InterPro" id="IPR007440">
    <property type="entry name" value="Chorismate--pyruvate_lyase"/>
</dbReference>
<evidence type="ECO:0000256" key="3">
    <source>
        <dbReference type="ARBA" id="ARBA00023239"/>
    </source>
</evidence>
<protein>
    <recommendedName>
        <fullName evidence="5">Probable chorismate pyruvate-lyase</fullName>
        <shortName evidence="5">CL</shortName>
        <shortName evidence="5">CPL</shortName>
        <ecNumber evidence="5">4.1.3.40</ecNumber>
    </recommendedName>
</protein>
<dbReference type="PANTHER" id="PTHR38683:SF1">
    <property type="entry name" value="CHORISMATE PYRUVATE-LYASE"/>
    <property type="match status" value="1"/>
</dbReference>
<dbReference type="EMBL" id="JAXOJX010000026">
    <property type="protein sequence ID" value="MDZ5458137.1"/>
    <property type="molecule type" value="Genomic_DNA"/>
</dbReference>
<dbReference type="RefSeq" id="WP_322466296.1">
    <property type="nucleotide sequence ID" value="NZ_JAXOJX010000026.1"/>
</dbReference>
<comment type="function">
    <text evidence="5">Removes the pyruvyl group from chorismate, with concomitant aromatization of the ring, to provide 4-hydroxybenzoate (4HB) for the ubiquinone pathway.</text>
</comment>
<comment type="similarity">
    <text evidence="5">Belongs to the UbiC family.</text>
</comment>
<comment type="caution">
    <text evidence="6">The sequence shown here is derived from an EMBL/GenBank/DDBJ whole genome shotgun (WGS) entry which is preliminary data.</text>
</comment>
<name>A0ABU5IGL6_9BURK</name>
<dbReference type="PANTHER" id="PTHR38683">
    <property type="entry name" value="CHORISMATE PYRUVATE-LYASE"/>
    <property type="match status" value="1"/>
</dbReference>
<dbReference type="Pfam" id="PF04345">
    <property type="entry name" value="Chor_lyase"/>
    <property type="match status" value="1"/>
</dbReference>
<keyword evidence="2 5" id="KW-0831">Ubiquinone biosynthesis</keyword>
<dbReference type="GO" id="GO:0008813">
    <property type="term" value="F:chorismate lyase activity"/>
    <property type="evidence" value="ECO:0007669"/>
    <property type="project" value="UniProtKB-EC"/>
</dbReference>
<feature type="binding site" evidence="5">
    <location>
        <position position="157"/>
    </location>
    <ligand>
        <name>substrate</name>
    </ligand>
</feature>
<keyword evidence="1 5" id="KW-0963">Cytoplasm</keyword>
<feature type="binding site" evidence="5">
    <location>
        <position position="92"/>
    </location>
    <ligand>
        <name>substrate</name>
    </ligand>
</feature>
<keyword evidence="4 5" id="KW-0670">Pyruvate</keyword>
<reference evidence="6 7" key="1">
    <citation type="submission" date="2023-11" db="EMBL/GenBank/DDBJ databases">
        <title>Draft genome of Azohydromonas lata strain H1 (DSM1123), a polyhydroxyalkanoate producer.</title>
        <authorList>
            <person name="Traversa D."/>
            <person name="D'Addabbo P."/>
            <person name="Pazzani C."/>
            <person name="Manzari C."/>
            <person name="Chiara M."/>
            <person name="Scrascia M."/>
        </authorList>
    </citation>
    <scope>NUCLEOTIDE SEQUENCE [LARGE SCALE GENOMIC DNA]</scope>
    <source>
        <strain evidence="6 7">H1</strain>
    </source>
</reference>
<comment type="catalytic activity">
    <reaction evidence="5">
        <text>chorismate = 4-hydroxybenzoate + pyruvate</text>
        <dbReference type="Rhea" id="RHEA:16505"/>
        <dbReference type="ChEBI" id="CHEBI:15361"/>
        <dbReference type="ChEBI" id="CHEBI:17879"/>
        <dbReference type="ChEBI" id="CHEBI:29748"/>
        <dbReference type="EC" id="4.1.3.40"/>
    </reaction>
</comment>
<feature type="binding site" evidence="5">
    <location>
        <position position="54"/>
    </location>
    <ligand>
        <name>substrate</name>
    </ligand>
</feature>
<comment type="pathway">
    <text evidence="5">Cofactor biosynthesis; ubiquinone biosynthesis.</text>
</comment>